<organism evidence="3 4">
    <name type="scientific">Strigops habroptila</name>
    <name type="common">Kakapo</name>
    <dbReference type="NCBI Taxonomy" id="2489341"/>
    <lineage>
        <taxon>Eukaryota</taxon>
        <taxon>Metazoa</taxon>
        <taxon>Chordata</taxon>
        <taxon>Craniata</taxon>
        <taxon>Vertebrata</taxon>
        <taxon>Euteleostomi</taxon>
        <taxon>Archelosauria</taxon>
        <taxon>Archosauria</taxon>
        <taxon>Dinosauria</taxon>
        <taxon>Saurischia</taxon>
        <taxon>Theropoda</taxon>
        <taxon>Coelurosauria</taxon>
        <taxon>Aves</taxon>
        <taxon>Neognathae</taxon>
        <taxon>Neoaves</taxon>
        <taxon>Telluraves</taxon>
        <taxon>Australaves</taxon>
        <taxon>Psittaciformes</taxon>
        <taxon>Psittacidae</taxon>
        <taxon>Strigops</taxon>
    </lineage>
</organism>
<dbReference type="InterPro" id="IPR051719">
    <property type="entry name" value="CASTOR_mTORC1"/>
</dbReference>
<keyword evidence="4" id="KW-1185">Reference proteome</keyword>
<accession>A0A672V070</accession>
<dbReference type="PANTHER" id="PTHR31131:SF3">
    <property type="entry name" value="CYTOSOLIC ARGININE SENSOR FOR MTORC1 SUBUNIT 1"/>
    <property type="match status" value="1"/>
</dbReference>
<dbReference type="InterPro" id="IPR040778">
    <property type="entry name" value="CASTOR1_N"/>
</dbReference>
<protein>
    <submittedName>
        <fullName evidence="3">Cytosolic arginine sensor for mTORC1 subunit 1</fullName>
    </submittedName>
</protein>
<feature type="region of interest" description="Disordered" evidence="1">
    <location>
        <begin position="97"/>
        <end position="157"/>
    </location>
</feature>
<dbReference type="CTD" id="652968"/>
<dbReference type="KEGG" id="shab:115614849"/>
<proteinExistence type="predicted"/>
<reference evidence="3" key="3">
    <citation type="submission" date="2025-09" db="UniProtKB">
        <authorList>
            <consortium name="Ensembl"/>
        </authorList>
    </citation>
    <scope>IDENTIFICATION</scope>
</reference>
<dbReference type="AlphaFoldDB" id="A0A672V070"/>
<evidence type="ECO:0000259" key="2">
    <source>
        <dbReference type="Pfam" id="PF18700"/>
    </source>
</evidence>
<dbReference type="PRINTS" id="PR02078">
    <property type="entry name" value="GATSLIKEFMLY"/>
</dbReference>
<gene>
    <name evidence="3" type="primary">CASTOR1</name>
</gene>
<dbReference type="GeneTree" id="ENSGT00390000006208"/>
<dbReference type="RefSeq" id="XP_030358096.1">
    <property type="nucleotide sequence ID" value="XM_030502236.2"/>
</dbReference>
<reference evidence="3" key="2">
    <citation type="submission" date="2025-08" db="UniProtKB">
        <authorList>
            <consortium name="Ensembl"/>
        </authorList>
    </citation>
    <scope>IDENTIFICATION</scope>
</reference>
<evidence type="ECO:0000313" key="4">
    <source>
        <dbReference type="Proteomes" id="UP000472266"/>
    </source>
</evidence>
<dbReference type="PANTHER" id="PTHR31131">
    <property type="entry name" value="CHROMOSOME 1, WHOLE GENOME SHOTGUN SEQUENCE"/>
    <property type="match status" value="1"/>
</dbReference>
<dbReference type="OrthoDB" id="9046605at2759"/>
<dbReference type="Pfam" id="PF18700">
    <property type="entry name" value="Castor1_N"/>
    <property type="match status" value="1"/>
</dbReference>
<dbReference type="InParanoid" id="A0A672V070"/>
<feature type="region of interest" description="Disordered" evidence="1">
    <location>
        <begin position="218"/>
        <end position="237"/>
    </location>
</feature>
<feature type="domain" description="CASTOR1 N-terminal" evidence="2">
    <location>
        <begin position="9"/>
        <end position="61"/>
    </location>
</feature>
<dbReference type="GO" id="GO:1904262">
    <property type="term" value="P:negative regulation of TORC1 signaling"/>
    <property type="evidence" value="ECO:0007669"/>
    <property type="project" value="TreeGrafter"/>
</dbReference>
<dbReference type="InterPro" id="IPR026249">
    <property type="entry name" value="CASTOR_fam"/>
</dbReference>
<dbReference type="Ensembl" id="ENSSHBT00005024007.1">
    <property type="protein sequence ID" value="ENSSHBP00005020129.1"/>
    <property type="gene ID" value="ENSSHBG00005017182.1"/>
</dbReference>
<evidence type="ECO:0000313" key="3">
    <source>
        <dbReference type="Ensembl" id="ENSSHBP00005020129.1"/>
    </source>
</evidence>
<reference evidence="3 4" key="1">
    <citation type="submission" date="2019-11" db="EMBL/GenBank/DDBJ databases">
        <title>Strigops habroptila (kakapo) genome, bStrHab1, primary haplotype, v2.</title>
        <authorList>
            <person name="Jarvis E.D."/>
            <person name="Howard J."/>
            <person name="Rhie A."/>
            <person name="Phillippy A."/>
            <person name="Korlach J."/>
            <person name="Digby A."/>
            <person name="Iorns D."/>
            <person name="Eason D."/>
            <person name="Robertson B."/>
            <person name="Raemaekers T."/>
            <person name="Howe K."/>
            <person name="Lewin H."/>
            <person name="Damas J."/>
            <person name="Hastie A."/>
            <person name="Tracey A."/>
            <person name="Chow W."/>
            <person name="Fedrigo O."/>
        </authorList>
    </citation>
    <scope>NUCLEOTIDE SEQUENCE [LARGE SCALE GENOMIC DNA]</scope>
</reference>
<dbReference type="GO" id="GO:0034618">
    <property type="term" value="F:arginine binding"/>
    <property type="evidence" value="ECO:0007669"/>
    <property type="project" value="TreeGrafter"/>
</dbReference>
<evidence type="ECO:0000256" key="1">
    <source>
        <dbReference type="SAM" id="MobiDB-lite"/>
    </source>
</evidence>
<sequence>MDLHILEHRVRVLSLARRGLWLYTHPLLKLLFLPQRCRCKFFSLTETPEDYTIMLDEEGFKGTAQCPRRARLAPLTRVVHVLSPPKRSNAPVLSHRERVPAGSAAPWERARPRGSWPRSSHPLGAGAGDVPACPAMAQAEPRHSGADSAPTGAGRGEPCLGVLPGSWGRVLGCPTGGFEPSQPRRALRDVSFGDVSTRVTQRVFTLTPGYRPDGLCRSLRTPPGLPTPKPSCRGRDRPQLIPLAVPQGAEGQRSGRIQLQLPPPCPALCPGKGPRGRALPPTSPPALPHVLFHFGACAQTFPDPEGRAGSAEQWSREPGPCGSVCVPQASGAASVPPLRAPPHRRAAPPIPLEDKVTPRGG</sequence>
<feature type="region of interest" description="Disordered" evidence="1">
    <location>
        <begin position="303"/>
        <end position="361"/>
    </location>
</feature>
<feature type="compositionally biased region" description="Basic and acidic residues" evidence="1">
    <location>
        <begin position="352"/>
        <end position="361"/>
    </location>
</feature>
<dbReference type="Proteomes" id="UP000472266">
    <property type="component" value="Chromosome 12"/>
</dbReference>
<name>A0A672V070_STRHB</name>
<dbReference type="GeneID" id="115614849"/>